<comment type="caution">
    <text evidence="4">The sequence shown here is derived from an EMBL/GenBank/DDBJ whole genome shotgun (WGS) entry which is preliminary data.</text>
</comment>
<evidence type="ECO:0000259" key="2">
    <source>
        <dbReference type="Pfam" id="PF00534"/>
    </source>
</evidence>
<accession>A0A430B326</accession>
<dbReference type="SUPFAM" id="SSF53756">
    <property type="entry name" value="UDP-Glycosyltransferase/glycogen phosphorylase"/>
    <property type="match status" value="1"/>
</dbReference>
<dbReference type="Pfam" id="PF13439">
    <property type="entry name" value="Glyco_transf_4"/>
    <property type="match status" value="1"/>
</dbReference>
<dbReference type="PANTHER" id="PTHR46401">
    <property type="entry name" value="GLYCOSYLTRANSFERASE WBBK-RELATED"/>
    <property type="match status" value="1"/>
</dbReference>
<evidence type="ECO:0000313" key="4">
    <source>
        <dbReference type="EMBL" id="RSU14746.1"/>
    </source>
</evidence>
<dbReference type="OrthoDB" id="9804196at2"/>
<sequence>MKVLHLLAQLPAQTGSGIYYTNMIKHMADDYEQAALFGSIPNFRYDVLQADRQFIVSFPNKYCPFPLPGMSDEMPYKSTRYSMMTPEMIAGWQQAFLAKLAEAAAVFKPDVILSHHLWFLTSLAAEKFASIPVIAFCHATDLRQARQHPYLLQYVQHLPQVAHVFALSEHQIGDIQEVFKLPPAKLSVLGGGYDPAIFYSERRLDKEVVDIIYAGKLSASKGVFDLLTVFDRLAAHDKAIRLTVIGNADKKTAAVLRQHQQKNPQLRLLDAVSQTELAEHFRKSDIFVLPSFYEGLPLIVIEALACGLYVVSSRFHALERHLGETVNNSGAIEYVTLPRLQDQDTPVAGDLAGFHCRLQEKINVQIGRVRSGETLPAAVSQQLARFTWPGLADTLSRFIKELV</sequence>
<keyword evidence="5" id="KW-1185">Reference proteome</keyword>
<evidence type="ECO:0000313" key="5">
    <source>
        <dbReference type="Proteomes" id="UP000286773"/>
    </source>
</evidence>
<feature type="domain" description="Glycosyltransferase subfamily 4-like N-terminal" evidence="3">
    <location>
        <begin position="91"/>
        <end position="195"/>
    </location>
</feature>
<feature type="domain" description="Glycosyl transferase family 1" evidence="2">
    <location>
        <begin position="204"/>
        <end position="316"/>
    </location>
</feature>
<gene>
    <name evidence="4" type="ORF">CBF27_01860</name>
</gene>
<dbReference type="AlphaFoldDB" id="A0A430B326"/>
<dbReference type="GO" id="GO:0016757">
    <property type="term" value="F:glycosyltransferase activity"/>
    <property type="evidence" value="ECO:0007669"/>
    <property type="project" value="InterPro"/>
</dbReference>
<dbReference type="RefSeq" id="WP_126811802.1">
    <property type="nucleotide sequence ID" value="NZ_NGKC01000001.1"/>
</dbReference>
<protein>
    <recommendedName>
        <fullName evidence="6">Glycosyl transferase family 1</fullName>
    </recommendedName>
</protein>
<dbReference type="InterPro" id="IPR028098">
    <property type="entry name" value="Glyco_trans_4-like_N"/>
</dbReference>
<proteinExistence type="predicted"/>
<dbReference type="GO" id="GO:0009103">
    <property type="term" value="P:lipopolysaccharide biosynthetic process"/>
    <property type="evidence" value="ECO:0007669"/>
    <property type="project" value="TreeGrafter"/>
</dbReference>
<evidence type="ECO:0000259" key="3">
    <source>
        <dbReference type="Pfam" id="PF13439"/>
    </source>
</evidence>
<keyword evidence="1" id="KW-0808">Transferase</keyword>
<evidence type="ECO:0000256" key="1">
    <source>
        <dbReference type="ARBA" id="ARBA00022679"/>
    </source>
</evidence>
<dbReference type="EMBL" id="NGKC01000001">
    <property type="protein sequence ID" value="RSU14746.1"/>
    <property type="molecule type" value="Genomic_DNA"/>
</dbReference>
<dbReference type="InterPro" id="IPR001296">
    <property type="entry name" value="Glyco_trans_1"/>
</dbReference>
<dbReference type="CDD" id="cd03801">
    <property type="entry name" value="GT4_PimA-like"/>
    <property type="match status" value="1"/>
</dbReference>
<name>A0A430B326_9ENTE</name>
<dbReference type="Proteomes" id="UP000286773">
    <property type="component" value="Unassembled WGS sequence"/>
</dbReference>
<dbReference type="PANTHER" id="PTHR46401:SF2">
    <property type="entry name" value="GLYCOSYLTRANSFERASE WBBK-RELATED"/>
    <property type="match status" value="1"/>
</dbReference>
<reference evidence="4 5" key="1">
    <citation type="submission" date="2017-05" db="EMBL/GenBank/DDBJ databases">
        <title>Vagococcus spp. assemblies.</title>
        <authorList>
            <person name="Gulvik C.A."/>
        </authorList>
    </citation>
    <scope>NUCLEOTIDE SEQUENCE [LARGE SCALE GENOMIC DNA]</scope>
    <source>
        <strain evidence="4 5">LMG 24798</strain>
    </source>
</reference>
<dbReference type="Pfam" id="PF00534">
    <property type="entry name" value="Glycos_transf_1"/>
    <property type="match status" value="1"/>
</dbReference>
<evidence type="ECO:0008006" key="6">
    <source>
        <dbReference type="Google" id="ProtNLM"/>
    </source>
</evidence>
<dbReference type="Gene3D" id="3.40.50.2000">
    <property type="entry name" value="Glycogen Phosphorylase B"/>
    <property type="match status" value="2"/>
</dbReference>
<organism evidence="4 5">
    <name type="scientific">Vagococcus acidifermentans</name>
    <dbReference type="NCBI Taxonomy" id="564710"/>
    <lineage>
        <taxon>Bacteria</taxon>
        <taxon>Bacillati</taxon>
        <taxon>Bacillota</taxon>
        <taxon>Bacilli</taxon>
        <taxon>Lactobacillales</taxon>
        <taxon>Enterococcaceae</taxon>
        <taxon>Vagococcus</taxon>
    </lineage>
</organism>